<dbReference type="EMBL" id="JABWDY010011986">
    <property type="protein sequence ID" value="KAF5199429.1"/>
    <property type="molecule type" value="Genomic_DNA"/>
</dbReference>
<protein>
    <submittedName>
        <fullName evidence="2">Uncharacterized protein</fullName>
    </submittedName>
</protein>
<evidence type="ECO:0000313" key="2">
    <source>
        <dbReference type="EMBL" id="KAF5199429.1"/>
    </source>
</evidence>
<feature type="compositionally biased region" description="Low complexity" evidence="1">
    <location>
        <begin position="31"/>
        <end position="49"/>
    </location>
</feature>
<comment type="caution">
    <text evidence="2">The sequence shown here is derived from an EMBL/GenBank/DDBJ whole genome shotgun (WGS) entry which is preliminary data.</text>
</comment>
<gene>
    <name evidence="2" type="ORF">FRX31_010984</name>
</gene>
<name>A0A7J6WPY9_THATH</name>
<feature type="compositionally biased region" description="Basic and acidic residues" evidence="1">
    <location>
        <begin position="13"/>
        <end position="27"/>
    </location>
</feature>
<organism evidence="2 3">
    <name type="scientific">Thalictrum thalictroides</name>
    <name type="common">Rue-anemone</name>
    <name type="synonym">Anemone thalictroides</name>
    <dbReference type="NCBI Taxonomy" id="46969"/>
    <lineage>
        <taxon>Eukaryota</taxon>
        <taxon>Viridiplantae</taxon>
        <taxon>Streptophyta</taxon>
        <taxon>Embryophyta</taxon>
        <taxon>Tracheophyta</taxon>
        <taxon>Spermatophyta</taxon>
        <taxon>Magnoliopsida</taxon>
        <taxon>Ranunculales</taxon>
        <taxon>Ranunculaceae</taxon>
        <taxon>Thalictroideae</taxon>
        <taxon>Thalictrum</taxon>
    </lineage>
</organism>
<dbReference type="AlphaFoldDB" id="A0A7J6WPY9"/>
<proteinExistence type="predicted"/>
<evidence type="ECO:0000256" key="1">
    <source>
        <dbReference type="SAM" id="MobiDB-lite"/>
    </source>
</evidence>
<feature type="compositionally biased region" description="Polar residues" evidence="1">
    <location>
        <begin position="50"/>
        <end position="61"/>
    </location>
</feature>
<feature type="region of interest" description="Disordered" evidence="1">
    <location>
        <begin position="13"/>
        <end position="148"/>
    </location>
</feature>
<feature type="compositionally biased region" description="Low complexity" evidence="1">
    <location>
        <begin position="95"/>
        <end position="126"/>
    </location>
</feature>
<accession>A0A7J6WPY9</accession>
<feature type="compositionally biased region" description="Acidic residues" evidence="1">
    <location>
        <begin position="139"/>
        <end position="148"/>
    </location>
</feature>
<reference evidence="2 3" key="1">
    <citation type="submission" date="2020-06" db="EMBL/GenBank/DDBJ databases">
        <title>Transcriptomic and genomic resources for Thalictrum thalictroides and T. hernandezii: Facilitating candidate gene discovery in an emerging model plant lineage.</title>
        <authorList>
            <person name="Arias T."/>
            <person name="Riano-Pachon D.M."/>
            <person name="Di Stilio V.S."/>
        </authorList>
    </citation>
    <scope>NUCLEOTIDE SEQUENCE [LARGE SCALE GENOMIC DNA]</scope>
    <source>
        <strain evidence="3">cv. WT478/WT964</strain>
        <tissue evidence="2">Leaves</tissue>
    </source>
</reference>
<dbReference type="Proteomes" id="UP000554482">
    <property type="component" value="Unassembled WGS sequence"/>
</dbReference>
<keyword evidence="3" id="KW-1185">Reference proteome</keyword>
<sequence length="161" mass="16855">MLSWFSLADLQVEKRSGPVHAADDGGRAGRRTGTPRPTPAVTTTARMTRSQAKAATHSPLTRSKARAAATPPARPTPAVARTPQPCTCRLCVEGSPHSSSSSHSSYASSSSLYGSSSSSSSSDGSSVVEVDCTGQPIDYDNEDYDPVEEWDQFGNPIVVVG</sequence>
<feature type="compositionally biased region" description="Low complexity" evidence="1">
    <location>
        <begin position="66"/>
        <end position="83"/>
    </location>
</feature>
<evidence type="ECO:0000313" key="3">
    <source>
        <dbReference type="Proteomes" id="UP000554482"/>
    </source>
</evidence>